<evidence type="ECO:0000256" key="13">
    <source>
        <dbReference type="ARBA" id="ARBA00022801"/>
    </source>
</evidence>
<accession>A0A835G7R6</accession>
<evidence type="ECO:0000256" key="16">
    <source>
        <dbReference type="ARBA" id="ARBA00022989"/>
    </source>
</evidence>
<keyword evidence="19" id="KW-0865">Zymogen</keyword>
<keyword evidence="26" id="KW-1185">Reference proteome</keyword>
<dbReference type="GO" id="GO:0031966">
    <property type="term" value="C:mitochondrial membrane"/>
    <property type="evidence" value="ECO:0007669"/>
    <property type="project" value="UniProtKB-SubCell"/>
</dbReference>
<keyword evidence="18" id="KW-0472">Membrane</keyword>
<comment type="function">
    <text evidence="22">Serine protease that shows proteolytic activity against a non-specific substrate beta-casein. Promotes or induces cell death either by direct binding to and inhibition of BIRC proteins (also called inhibitor of apoptosis proteins, IAPs), leading to an increase in caspase activity, or by a BIRC inhibition-independent, caspase-independent and serine protease activity-dependent mechanism. Can antagonize antiapoptotic activity of th/Diap1 by directly inducing the degradation of th/Diap1.</text>
</comment>
<evidence type="ECO:0000256" key="5">
    <source>
        <dbReference type="ARBA" id="ARBA00010541"/>
    </source>
</evidence>
<evidence type="ECO:0000256" key="17">
    <source>
        <dbReference type="ARBA" id="ARBA00023128"/>
    </source>
</evidence>
<evidence type="ECO:0000256" key="20">
    <source>
        <dbReference type="ARBA" id="ARBA00029644"/>
    </source>
</evidence>
<organism evidence="25 26">
    <name type="scientific">Spodoptera exigua</name>
    <name type="common">Beet armyworm</name>
    <name type="synonym">Noctua fulgens</name>
    <dbReference type="NCBI Taxonomy" id="7107"/>
    <lineage>
        <taxon>Eukaryota</taxon>
        <taxon>Metazoa</taxon>
        <taxon>Ecdysozoa</taxon>
        <taxon>Arthropoda</taxon>
        <taxon>Hexapoda</taxon>
        <taxon>Insecta</taxon>
        <taxon>Pterygota</taxon>
        <taxon>Neoptera</taxon>
        <taxon>Endopterygota</taxon>
        <taxon>Lepidoptera</taxon>
        <taxon>Glossata</taxon>
        <taxon>Ditrysia</taxon>
        <taxon>Noctuoidea</taxon>
        <taxon>Noctuidae</taxon>
        <taxon>Amphipyrinae</taxon>
        <taxon>Spodoptera</taxon>
    </lineage>
</organism>
<dbReference type="Gene3D" id="2.40.10.120">
    <property type="match status" value="1"/>
</dbReference>
<evidence type="ECO:0000256" key="8">
    <source>
        <dbReference type="ARBA" id="ARBA00014974"/>
    </source>
</evidence>
<dbReference type="SUPFAM" id="SSF50156">
    <property type="entry name" value="PDZ domain-like"/>
    <property type="match status" value="1"/>
</dbReference>
<dbReference type="EC" id="2.7.1.59" evidence="6"/>
<dbReference type="EMBL" id="JACKWZ010000335">
    <property type="protein sequence ID" value="KAF9409132.1"/>
    <property type="molecule type" value="Genomic_DNA"/>
</dbReference>
<comment type="subcellular location">
    <subcellularLocation>
        <location evidence="3">Mitochondrion intermembrane space</location>
        <topology evidence="3">Single-pass membrane protein</topology>
    </subcellularLocation>
    <subcellularLocation>
        <location evidence="2">Mitochondrion membrane</location>
        <topology evidence="2">Single-pass membrane protein</topology>
    </subcellularLocation>
</comment>
<keyword evidence="16" id="KW-1133">Transmembrane helix</keyword>
<dbReference type="PROSITE" id="PS50106">
    <property type="entry name" value="PDZ"/>
    <property type="match status" value="1"/>
</dbReference>
<dbReference type="SUPFAM" id="SSF53067">
    <property type="entry name" value="Actin-like ATPase domain"/>
    <property type="match status" value="2"/>
</dbReference>
<dbReference type="SUPFAM" id="SSF50494">
    <property type="entry name" value="Trypsin-like serine proteases"/>
    <property type="match status" value="1"/>
</dbReference>
<dbReference type="InterPro" id="IPR043129">
    <property type="entry name" value="ATPase_NBD"/>
</dbReference>
<comment type="similarity">
    <text evidence="4">Belongs to the eukaryotic-type N-acetylglucosamine kinase family.</text>
</comment>
<sequence>NPAELVSGNAMVYLPQPWPMAVQEGGATHSNLVICDETGKVVGRAKGPGTNHWTLGIDECANRIIAMLHSAKDDAGIPKDKPLNALGLTLSGCEQESSNSELAARVKERDGDAANDIYVGSDTAGSLFTGAPNGGMVLIAGSLIDTDTLPEENGPPDARTGSNALLRTPDGEQHGCGGWGYLLGDEGGAYWIAHKAVKMVFDDVDGLQPSPYPTDRVWEVIKEHFDADTRADLLPHAYKHFDKSMFAGVTSKLSSLAYQGDELSRHIFSCAGAALASHTAALSIRSDAPRLRVVCVGSVWKSWDILKPGFLKQLRNRKVKTELELVRLRVSSAMGAAWLAAKHVNYELPRDDSAFCSVFYTYYPEEILNGNGDAVNGVAVNGAAVNNVAVNGDFVNGKAVNGKLNGNGIANAQVGFAFLEVAGKSNNFRVPSPELKMLCASRALEAFNSNNNRNETKSSYYRGILAVAAGVVGYISLKDKLLAATVINNDLKGRREKFNFIADVVAVSAPSVVYIEIKDGRRLDLFSGQPVTLSNGSGFIVKEDGLILTNAHVVVNKPNAIVNVRLFDGSIHTGFVEDVDLKSDLATLRIPVKGLPVMKLGSSADIQPGEWVVAMGSPLALSNTVTAGVVSSTQRASEELGLRGKDMVYIQTDAPITFGNSGGPLVNLDGEAIGINSMKVTSGISFAIPIDYVKEFLAKRTTKSPQVSRRYLGITMLSLTPNILMELRMRNPEMPSDIEHGILVWKVIIGSPAYNGGLQPGDIVISINDKPVRTASDIYLLLENTSGSLRINVVRGRQRMALTVTPESH</sequence>
<dbReference type="SMART" id="SM00228">
    <property type="entry name" value="PDZ"/>
    <property type="match status" value="1"/>
</dbReference>
<feature type="domain" description="PDZ" evidence="24">
    <location>
        <begin position="695"/>
        <end position="797"/>
    </location>
</feature>
<evidence type="ECO:0000256" key="21">
    <source>
        <dbReference type="ARBA" id="ARBA00031123"/>
    </source>
</evidence>
<dbReference type="InterPro" id="IPR041489">
    <property type="entry name" value="PDZ_6"/>
</dbReference>
<dbReference type="InterPro" id="IPR001940">
    <property type="entry name" value="Peptidase_S1C"/>
</dbReference>
<proteinExistence type="inferred from homology"/>
<keyword evidence="13" id="KW-0378">Hydrolase</keyword>
<dbReference type="InterPro" id="IPR009003">
    <property type="entry name" value="Peptidase_S1_PA"/>
</dbReference>
<evidence type="ECO:0000313" key="25">
    <source>
        <dbReference type="EMBL" id="KAF9409132.1"/>
    </source>
</evidence>
<feature type="non-terminal residue" evidence="25">
    <location>
        <position position="1"/>
    </location>
</feature>
<dbReference type="InterPro" id="IPR001478">
    <property type="entry name" value="PDZ"/>
</dbReference>
<dbReference type="PRINTS" id="PR00834">
    <property type="entry name" value="PROTEASES2C"/>
</dbReference>
<dbReference type="FunFam" id="2.40.10.120:FF:000004">
    <property type="entry name" value="Serine protease HTRA2, mitochondrial"/>
    <property type="match status" value="1"/>
</dbReference>
<evidence type="ECO:0000256" key="10">
    <source>
        <dbReference type="ARBA" id="ARBA00022670"/>
    </source>
</evidence>
<keyword evidence="15" id="KW-0809">Transit peptide</keyword>
<dbReference type="GO" id="GO:0006508">
    <property type="term" value="P:proteolysis"/>
    <property type="evidence" value="ECO:0007669"/>
    <property type="project" value="UniProtKB-KW"/>
</dbReference>
<evidence type="ECO:0000256" key="9">
    <source>
        <dbReference type="ARBA" id="ARBA00016929"/>
    </source>
</evidence>
<dbReference type="GO" id="GO:0043065">
    <property type="term" value="P:positive regulation of apoptotic process"/>
    <property type="evidence" value="ECO:0007669"/>
    <property type="project" value="TreeGrafter"/>
</dbReference>
<dbReference type="PANTHER" id="PTHR22939:SF129">
    <property type="entry name" value="SERINE PROTEASE HTRA2, MITOCHONDRIAL"/>
    <property type="match status" value="1"/>
</dbReference>
<evidence type="ECO:0000256" key="4">
    <source>
        <dbReference type="ARBA" id="ARBA00006198"/>
    </source>
</evidence>
<dbReference type="CDD" id="cd24078">
    <property type="entry name" value="ASKHA_NBD_NAGK_meta"/>
    <property type="match status" value="1"/>
</dbReference>
<keyword evidence="12" id="KW-0053">Apoptosis</keyword>
<dbReference type="PANTHER" id="PTHR22939">
    <property type="entry name" value="SERINE PROTEASE FAMILY S1C HTRA-RELATED"/>
    <property type="match status" value="1"/>
</dbReference>
<dbReference type="CDD" id="cd06785">
    <property type="entry name" value="cpPDZ_HtrA-like"/>
    <property type="match status" value="1"/>
</dbReference>
<evidence type="ECO:0000256" key="19">
    <source>
        <dbReference type="ARBA" id="ARBA00023145"/>
    </source>
</evidence>
<evidence type="ECO:0000313" key="26">
    <source>
        <dbReference type="Proteomes" id="UP000648187"/>
    </source>
</evidence>
<dbReference type="Pfam" id="PF17820">
    <property type="entry name" value="PDZ_6"/>
    <property type="match status" value="1"/>
</dbReference>
<dbReference type="Pfam" id="PF01869">
    <property type="entry name" value="BcrAD_BadFG"/>
    <property type="match status" value="1"/>
</dbReference>
<dbReference type="Proteomes" id="UP000648187">
    <property type="component" value="Unassembled WGS sequence"/>
</dbReference>
<dbReference type="Gene3D" id="2.30.42.10">
    <property type="match status" value="1"/>
</dbReference>
<dbReference type="GO" id="GO:0007005">
    <property type="term" value="P:mitochondrion organization"/>
    <property type="evidence" value="ECO:0007669"/>
    <property type="project" value="UniProtKB-ARBA"/>
</dbReference>
<evidence type="ECO:0000256" key="12">
    <source>
        <dbReference type="ARBA" id="ARBA00022703"/>
    </source>
</evidence>
<comment type="catalytic activity">
    <reaction evidence="1">
        <text>Cleavage of non-polar aliphatic amino-acids at the P1 position, with a preference for Val, Ile and Met. At the P2 and P3 positions, Arg is selected most strongly with a secondary preference for other hydrophilic residues.</text>
        <dbReference type="EC" id="3.4.21.108"/>
    </reaction>
</comment>
<dbReference type="InterPro" id="IPR002731">
    <property type="entry name" value="ATPase_BadF"/>
</dbReference>
<evidence type="ECO:0000256" key="18">
    <source>
        <dbReference type="ARBA" id="ARBA00023136"/>
    </source>
</evidence>
<feature type="region of interest" description="Disordered" evidence="23">
    <location>
        <begin position="147"/>
        <end position="169"/>
    </location>
</feature>
<gene>
    <name evidence="25" type="ORF">HW555_011411</name>
</gene>
<dbReference type="InterPro" id="IPR036034">
    <property type="entry name" value="PDZ_sf"/>
</dbReference>
<keyword evidence="14" id="KW-0720">Serine protease</keyword>
<dbReference type="AlphaFoldDB" id="A0A835G7R6"/>
<evidence type="ECO:0000256" key="6">
    <source>
        <dbReference type="ARBA" id="ARBA00012122"/>
    </source>
</evidence>
<comment type="similarity">
    <text evidence="5">Belongs to the peptidase S1C family.</text>
</comment>
<comment type="caution">
    <text evidence="25">The sequence shown here is derived from an EMBL/GenBank/DDBJ whole genome shotgun (WGS) entry which is preliminary data.</text>
</comment>
<keyword evidence="17" id="KW-0496">Mitochondrion</keyword>
<evidence type="ECO:0000256" key="2">
    <source>
        <dbReference type="ARBA" id="ARBA00004304"/>
    </source>
</evidence>
<evidence type="ECO:0000256" key="23">
    <source>
        <dbReference type="SAM" id="MobiDB-lite"/>
    </source>
</evidence>
<evidence type="ECO:0000256" key="22">
    <source>
        <dbReference type="ARBA" id="ARBA00035606"/>
    </source>
</evidence>
<evidence type="ECO:0000256" key="3">
    <source>
        <dbReference type="ARBA" id="ARBA00004375"/>
    </source>
</evidence>
<evidence type="ECO:0000256" key="1">
    <source>
        <dbReference type="ARBA" id="ARBA00001760"/>
    </source>
</evidence>
<evidence type="ECO:0000259" key="24">
    <source>
        <dbReference type="PROSITE" id="PS50106"/>
    </source>
</evidence>
<evidence type="ECO:0000256" key="14">
    <source>
        <dbReference type="ARBA" id="ARBA00022825"/>
    </source>
</evidence>
<dbReference type="GO" id="GO:0005758">
    <property type="term" value="C:mitochondrial intermembrane space"/>
    <property type="evidence" value="ECO:0007669"/>
    <property type="project" value="UniProtKB-SubCell"/>
</dbReference>
<evidence type="ECO:0000256" key="7">
    <source>
        <dbReference type="ARBA" id="ARBA00013033"/>
    </source>
</evidence>
<reference evidence="25" key="1">
    <citation type="submission" date="2020-08" db="EMBL/GenBank/DDBJ databases">
        <title>Spodoptera exigua strain:BAW_Kor-Di-RS1 Genome sequencing and assembly.</title>
        <authorList>
            <person name="Kim J."/>
            <person name="Nam H.Y."/>
            <person name="Kwon M."/>
            <person name="Choi J.H."/>
            <person name="Cho S.R."/>
            <person name="Kim G.-H."/>
        </authorList>
    </citation>
    <scope>NUCLEOTIDE SEQUENCE</scope>
    <source>
        <strain evidence="25">BAW_Kor-Di-RS1</strain>
        <tissue evidence="25">Whole-body</tissue>
    </source>
</reference>
<dbReference type="GO" id="GO:0045127">
    <property type="term" value="F:N-acetylglucosamine kinase activity"/>
    <property type="evidence" value="ECO:0007669"/>
    <property type="project" value="UniProtKB-EC"/>
</dbReference>
<protein>
    <recommendedName>
        <fullName evidence="8">N-acetyl-D-glucosamine kinase</fullName>
        <ecNumber evidence="6">2.7.1.59</ecNumber>
        <ecNumber evidence="7">3.4.21.108</ecNumber>
    </recommendedName>
    <alternativeName>
        <fullName evidence="21">GlcNAc kinase</fullName>
    </alternativeName>
    <alternativeName>
        <fullName evidence="20">High temperature requirement protein A2</fullName>
    </alternativeName>
    <alternativeName>
        <fullName evidence="9">Serine protease HTRA2, mitochondrial</fullName>
    </alternativeName>
</protein>
<keyword evidence="10" id="KW-0645">Protease</keyword>
<dbReference type="GO" id="GO:0006915">
    <property type="term" value="P:apoptotic process"/>
    <property type="evidence" value="ECO:0007669"/>
    <property type="project" value="UniProtKB-KW"/>
</dbReference>
<dbReference type="Gene3D" id="3.30.420.40">
    <property type="match status" value="2"/>
</dbReference>
<keyword evidence="11" id="KW-0812">Transmembrane</keyword>
<dbReference type="Pfam" id="PF13365">
    <property type="entry name" value="Trypsin_2"/>
    <property type="match status" value="1"/>
</dbReference>
<name>A0A835G7R6_SPOEX</name>
<dbReference type="EC" id="3.4.21.108" evidence="7"/>
<evidence type="ECO:0000256" key="15">
    <source>
        <dbReference type="ARBA" id="ARBA00022946"/>
    </source>
</evidence>
<dbReference type="GO" id="GO:0004252">
    <property type="term" value="F:serine-type endopeptidase activity"/>
    <property type="evidence" value="ECO:0007669"/>
    <property type="project" value="InterPro"/>
</dbReference>
<evidence type="ECO:0000256" key="11">
    <source>
        <dbReference type="ARBA" id="ARBA00022692"/>
    </source>
</evidence>